<gene>
    <name evidence="2" type="ORF">ACFYXI_36855</name>
</gene>
<feature type="region of interest" description="Disordered" evidence="1">
    <location>
        <begin position="29"/>
        <end position="48"/>
    </location>
</feature>
<evidence type="ECO:0000313" key="2">
    <source>
        <dbReference type="EMBL" id="MFF3671170.1"/>
    </source>
</evidence>
<sequence>MGRGIDYTRAESLDRSGQELTEAEREQLEKLLDTKKTKKNAKAATTNQ</sequence>
<name>A0ABW6T1L8_9ACTN</name>
<comment type="caution">
    <text evidence="2">The sequence shown here is derived from an EMBL/GenBank/DDBJ whole genome shotgun (WGS) entry which is preliminary data.</text>
</comment>
<organism evidence="2 3">
    <name type="scientific">Microtetraspora malaysiensis</name>
    <dbReference type="NCBI Taxonomy" id="161358"/>
    <lineage>
        <taxon>Bacteria</taxon>
        <taxon>Bacillati</taxon>
        <taxon>Actinomycetota</taxon>
        <taxon>Actinomycetes</taxon>
        <taxon>Streptosporangiales</taxon>
        <taxon>Streptosporangiaceae</taxon>
        <taxon>Microtetraspora</taxon>
    </lineage>
</organism>
<keyword evidence="3" id="KW-1185">Reference proteome</keyword>
<protein>
    <submittedName>
        <fullName evidence="2">Uncharacterized protein</fullName>
    </submittedName>
</protein>
<dbReference type="Proteomes" id="UP001602013">
    <property type="component" value="Unassembled WGS sequence"/>
</dbReference>
<reference evidence="2 3" key="1">
    <citation type="submission" date="2024-10" db="EMBL/GenBank/DDBJ databases">
        <title>The Natural Products Discovery Center: Release of the First 8490 Sequenced Strains for Exploring Actinobacteria Biosynthetic Diversity.</title>
        <authorList>
            <person name="Kalkreuter E."/>
            <person name="Kautsar S.A."/>
            <person name="Yang D."/>
            <person name="Bader C.D."/>
            <person name="Teijaro C.N."/>
            <person name="Fluegel L."/>
            <person name="Davis C.M."/>
            <person name="Simpson J.R."/>
            <person name="Lauterbach L."/>
            <person name="Steele A.D."/>
            <person name="Gui C."/>
            <person name="Meng S."/>
            <person name="Li G."/>
            <person name="Viehrig K."/>
            <person name="Ye F."/>
            <person name="Su P."/>
            <person name="Kiefer A.F."/>
            <person name="Nichols A."/>
            <person name="Cepeda A.J."/>
            <person name="Yan W."/>
            <person name="Fan B."/>
            <person name="Jiang Y."/>
            <person name="Adhikari A."/>
            <person name="Zheng C.-J."/>
            <person name="Schuster L."/>
            <person name="Cowan T.M."/>
            <person name="Smanski M.J."/>
            <person name="Chevrette M.G."/>
            <person name="De Carvalho L.P.S."/>
            <person name="Shen B."/>
        </authorList>
    </citation>
    <scope>NUCLEOTIDE SEQUENCE [LARGE SCALE GENOMIC DNA]</scope>
    <source>
        <strain evidence="2 3">NPDC002173</strain>
    </source>
</reference>
<dbReference type="RefSeq" id="WP_387417365.1">
    <property type="nucleotide sequence ID" value="NZ_JBIASD010000041.1"/>
</dbReference>
<feature type="region of interest" description="Disordered" evidence="1">
    <location>
        <begin position="1"/>
        <end position="22"/>
    </location>
</feature>
<evidence type="ECO:0000256" key="1">
    <source>
        <dbReference type="SAM" id="MobiDB-lite"/>
    </source>
</evidence>
<accession>A0ABW6T1L8</accession>
<evidence type="ECO:0000313" key="3">
    <source>
        <dbReference type="Proteomes" id="UP001602013"/>
    </source>
</evidence>
<dbReference type="EMBL" id="JBIASD010000041">
    <property type="protein sequence ID" value="MFF3671170.1"/>
    <property type="molecule type" value="Genomic_DNA"/>
</dbReference>
<proteinExistence type="predicted"/>